<dbReference type="Proteomes" id="UP000027265">
    <property type="component" value="Unassembled WGS sequence"/>
</dbReference>
<dbReference type="InterPro" id="IPR050416">
    <property type="entry name" value="FAD-linked_Oxidoreductase"/>
</dbReference>
<accession>A0A067PKJ7</accession>
<name>A0A067PKJ7_9AGAM</name>
<reference evidence="8" key="1">
    <citation type="journal article" date="2014" name="Proc. Natl. Acad. Sci. U.S.A.">
        <title>Extensive sampling of basidiomycete genomes demonstrates inadequacy of the white-rot/brown-rot paradigm for wood decay fungi.</title>
        <authorList>
            <person name="Riley R."/>
            <person name="Salamov A.A."/>
            <person name="Brown D.W."/>
            <person name="Nagy L.G."/>
            <person name="Floudas D."/>
            <person name="Held B.W."/>
            <person name="Levasseur A."/>
            <person name="Lombard V."/>
            <person name="Morin E."/>
            <person name="Otillar R."/>
            <person name="Lindquist E.A."/>
            <person name="Sun H."/>
            <person name="LaButti K.M."/>
            <person name="Schmutz J."/>
            <person name="Jabbour D."/>
            <person name="Luo H."/>
            <person name="Baker S.E."/>
            <person name="Pisabarro A.G."/>
            <person name="Walton J.D."/>
            <person name="Blanchette R.A."/>
            <person name="Henrissat B."/>
            <person name="Martin F."/>
            <person name="Cullen D."/>
            <person name="Hibbett D.S."/>
            <person name="Grigoriev I.V."/>
        </authorList>
    </citation>
    <scope>NUCLEOTIDE SEQUENCE [LARGE SCALE GENOMIC DNA]</scope>
    <source>
        <strain evidence="8">MUCL 33604</strain>
    </source>
</reference>
<keyword evidence="3" id="KW-0285">Flavoprotein</keyword>
<dbReference type="InterPro" id="IPR006094">
    <property type="entry name" value="Oxid_FAD_bind_N"/>
</dbReference>
<dbReference type="InterPro" id="IPR016166">
    <property type="entry name" value="FAD-bd_PCMH"/>
</dbReference>
<evidence type="ECO:0000259" key="6">
    <source>
        <dbReference type="PROSITE" id="PS51387"/>
    </source>
</evidence>
<dbReference type="Pfam" id="PF01565">
    <property type="entry name" value="FAD_binding_4"/>
    <property type="match status" value="1"/>
</dbReference>
<dbReference type="Gene3D" id="3.30.465.10">
    <property type="match status" value="1"/>
</dbReference>
<dbReference type="OrthoDB" id="415825at2759"/>
<dbReference type="InterPro" id="IPR036318">
    <property type="entry name" value="FAD-bd_PCMH-like_sf"/>
</dbReference>
<dbReference type="InterPro" id="IPR012951">
    <property type="entry name" value="BBE"/>
</dbReference>
<evidence type="ECO:0000256" key="4">
    <source>
        <dbReference type="ARBA" id="ARBA00022827"/>
    </source>
</evidence>
<evidence type="ECO:0000256" key="3">
    <source>
        <dbReference type="ARBA" id="ARBA00022630"/>
    </source>
</evidence>
<dbReference type="Gene3D" id="3.40.462.20">
    <property type="match status" value="1"/>
</dbReference>
<keyword evidence="5" id="KW-0560">Oxidoreductase</keyword>
<protein>
    <recommendedName>
        <fullName evidence="6">FAD-binding PCMH-type domain-containing protein</fullName>
    </recommendedName>
</protein>
<comment type="similarity">
    <text evidence="2">Belongs to the oxygen-dependent FAD-linked oxidoreductase family.</text>
</comment>
<dbReference type="HOGENOM" id="CLU_018354_10_0_1"/>
<organism evidence="7 8">
    <name type="scientific">Jaapia argillacea MUCL 33604</name>
    <dbReference type="NCBI Taxonomy" id="933084"/>
    <lineage>
        <taxon>Eukaryota</taxon>
        <taxon>Fungi</taxon>
        <taxon>Dikarya</taxon>
        <taxon>Basidiomycota</taxon>
        <taxon>Agaricomycotina</taxon>
        <taxon>Agaricomycetes</taxon>
        <taxon>Agaricomycetidae</taxon>
        <taxon>Jaapiales</taxon>
        <taxon>Jaapiaceae</taxon>
        <taxon>Jaapia</taxon>
    </lineage>
</organism>
<proteinExistence type="inferred from homology"/>
<evidence type="ECO:0000313" key="7">
    <source>
        <dbReference type="EMBL" id="KDQ54385.1"/>
    </source>
</evidence>
<dbReference type="InterPro" id="IPR016167">
    <property type="entry name" value="FAD-bd_PCMH_sub1"/>
</dbReference>
<dbReference type="GO" id="GO:0071949">
    <property type="term" value="F:FAD binding"/>
    <property type="evidence" value="ECO:0007669"/>
    <property type="project" value="InterPro"/>
</dbReference>
<dbReference type="Gene3D" id="3.30.43.10">
    <property type="entry name" value="Uridine Diphospho-n-acetylenolpyruvylglucosamine Reductase, domain 2"/>
    <property type="match status" value="1"/>
</dbReference>
<evidence type="ECO:0000313" key="8">
    <source>
        <dbReference type="Proteomes" id="UP000027265"/>
    </source>
</evidence>
<dbReference type="InParanoid" id="A0A067PKJ7"/>
<feature type="domain" description="FAD-binding PCMH-type" evidence="6">
    <location>
        <begin position="33"/>
        <end position="205"/>
    </location>
</feature>
<sequence length="469" mass="50991">MSNTIPTIPGFKGDLVAPSDPSYSAAISRWAINAARPAHTVAFPTSSEDTALAIKLAREQKLPIAIKGGGHSASGASSSEGGLVIDLSRYLNGAEVDVEERVVRVGGGALWDVVDKKAIEHGFATVGGTVNHVRLSWLILGGGYGWLSGAYGLAIDNLVQATVAVADGSILTANSQTNPDLFWGIRGGGCNFGVVTEFVLKLYPQRRTVFGGLCVFAPTVLDKLVEVTQEWWKAGPGEKEGMIQVFTRGPDAKPMVGIFMFYNGSEEEGRTNYKKFFDLHPVVDMCHELPYEELNSCRLNKVAVPGRNVYMKGAYHTGSNPDLPKILFERVMERSSDPSFIIVLLTEYFPLGRTNSVPNDATAFRRGVPSNVLINVIWEDDTPERSRFAKETAHELGELINSHAGPGRDDVAYGNYSPDQVSEVVANGVVAADKAKMLFGSNYPRMQRIKKKYDPEVLFSKWFAISPAA</sequence>
<keyword evidence="8" id="KW-1185">Reference proteome</keyword>
<dbReference type="Pfam" id="PF08031">
    <property type="entry name" value="BBE"/>
    <property type="match status" value="1"/>
</dbReference>
<dbReference type="PANTHER" id="PTHR42973:SF39">
    <property type="entry name" value="FAD-BINDING PCMH-TYPE DOMAIN-CONTAINING PROTEIN"/>
    <property type="match status" value="1"/>
</dbReference>
<gene>
    <name evidence="7" type="ORF">JAAARDRAFT_135772</name>
</gene>
<dbReference type="EMBL" id="KL197729">
    <property type="protein sequence ID" value="KDQ54385.1"/>
    <property type="molecule type" value="Genomic_DNA"/>
</dbReference>
<dbReference type="SUPFAM" id="SSF56176">
    <property type="entry name" value="FAD-binding/transporter-associated domain-like"/>
    <property type="match status" value="1"/>
</dbReference>
<dbReference type="InterPro" id="IPR016169">
    <property type="entry name" value="FAD-bd_PCMH_sub2"/>
</dbReference>
<keyword evidence="4" id="KW-0274">FAD</keyword>
<evidence type="ECO:0000256" key="1">
    <source>
        <dbReference type="ARBA" id="ARBA00001974"/>
    </source>
</evidence>
<dbReference type="PANTHER" id="PTHR42973">
    <property type="entry name" value="BINDING OXIDOREDUCTASE, PUTATIVE (AFU_ORTHOLOGUE AFUA_1G17690)-RELATED"/>
    <property type="match status" value="1"/>
</dbReference>
<comment type="cofactor">
    <cofactor evidence="1">
        <name>FAD</name>
        <dbReference type="ChEBI" id="CHEBI:57692"/>
    </cofactor>
</comment>
<dbReference type="AlphaFoldDB" id="A0A067PKJ7"/>
<dbReference type="STRING" id="933084.A0A067PKJ7"/>
<dbReference type="PROSITE" id="PS51387">
    <property type="entry name" value="FAD_PCMH"/>
    <property type="match status" value="1"/>
</dbReference>
<evidence type="ECO:0000256" key="2">
    <source>
        <dbReference type="ARBA" id="ARBA00005466"/>
    </source>
</evidence>
<evidence type="ECO:0000256" key="5">
    <source>
        <dbReference type="ARBA" id="ARBA00023002"/>
    </source>
</evidence>
<dbReference type="GO" id="GO:0016491">
    <property type="term" value="F:oxidoreductase activity"/>
    <property type="evidence" value="ECO:0007669"/>
    <property type="project" value="UniProtKB-KW"/>
</dbReference>